<dbReference type="RefSeq" id="WP_369328744.1">
    <property type="nucleotide sequence ID" value="NZ_JAULBC010000002.1"/>
</dbReference>
<dbReference type="EMBL" id="JAULBC010000002">
    <property type="protein sequence ID" value="MEX6687339.1"/>
    <property type="molecule type" value="Genomic_DNA"/>
</dbReference>
<protein>
    <submittedName>
        <fullName evidence="2">Uncharacterized protein</fullName>
    </submittedName>
</protein>
<dbReference type="PROSITE" id="PS51257">
    <property type="entry name" value="PROKAR_LIPOPROTEIN"/>
    <property type="match status" value="1"/>
</dbReference>
<proteinExistence type="predicted"/>
<organism evidence="2 3">
    <name type="scientific">Danxiaibacter flavus</name>
    <dbReference type="NCBI Taxonomy" id="3049108"/>
    <lineage>
        <taxon>Bacteria</taxon>
        <taxon>Pseudomonadati</taxon>
        <taxon>Bacteroidota</taxon>
        <taxon>Chitinophagia</taxon>
        <taxon>Chitinophagales</taxon>
        <taxon>Chitinophagaceae</taxon>
        <taxon>Danxiaibacter</taxon>
    </lineage>
</organism>
<evidence type="ECO:0000313" key="2">
    <source>
        <dbReference type="EMBL" id="MEX6687339.1"/>
    </source>
</evidence>
<accession>A0ABV3ZBU2</accession>
<evidence type="ECO:0000313" key="3">
    <source>
        <dbReference type="Proteomes" id="UP001560573"/>
    </source>
</evidence>
<feature type="signal peptide" evidence="1">
    <location>
        <begin position="1"/>
        <end position="21"/>
    </location>
</feature>
<name>A0ABV3ZBU2_9BACT</name>
<dbReference type="Proteomes" id="UP001560573">
    <property type="component" value="Unassembled WGS sequence"/>
</dbReference>
<feature type="chain" id="PRO_5047301609" evidence="1">
    <location>
        <begin position="22"/>
        <end position="158"/>
    </location>
</feature>
<keyword evidence="1" id="KW-0732">Signal</keyword>
<gene>
    <name evidence="2" type="ORF">QTN47_07525</name>
</gene>
<reference evidence="2 3" key="1">
    <citation type="submission" date="2023-07" db="EMBL/GenBank/DDBJ databases">
        <authorList>
            <person name="Lian W.-H."/>
        </authorList>
    </citation>
    <scope>NUCLEOTIDE SEQUENCE [LARGE SCALE GENOMIC DNA]</scope>
    <source>
        <strain evidence="2 3">SYSU DXS3180</strain>
    </source>
</reference>
<comment type="caution">
    <text evidence="2">The sequence shown here is derived from an EMBL/GenBank/DDBJ whole genome shotgun (WGS) entry which is preliminary data.</text>
</comment>
<evidence type="ECO:0000256" key="1">
    <source>
        <dbReference type="SAM" id="SignalP"/>
    </source>
</evidence>
<sequence length="158" mass="17565">MKVKKMKAKLLILSILVTVLAACSKDKFTTKPQLKFKSVNVTELNQGDVLEFKLQVTDKEGDIQDSIWFQRISKVCKGEGANELSDVPSPYAMPKFDSRADVNGEITMTFSYNSIGTGYPSLGGCGFRADTSVFRFWIRDNAQHVSDTISSPPITFLK</sequence>
<keyword evidence="3" id="KW-1185">Reference proteome</keyword>